<evidence type="ECO:0000256" key="1">
    <source>
        <dbReference type="SAM" id="MobiDB-lite"/>
    </source>
</evidence>
<reference evidence="2" key="1">
    <citation type="submission" date="2018-11" db="EMBL/GenBank/DDBJ databases">
        <authorList>
            <consortium name="Pathogen Informatics"/>
        </authorList>
    </citation>
    <scope>NUCLEOTIDE SEQUENCE</scope>
</reference>
<protein>
    <submittedName>
        <fullName evidence="2">Uncharacterized protein</fullName>
    </submittedName>
</protein>
<feature type="region of interest" description="Disordered" evidence="1">
    <location>
        <begin position="1"/>
        <end position="90"/>
    </location>
</feature>
<dbReference type="EMBL" id="CAAALY010122237">
    <property type="protein sequence ID" value="VEL31427.1"/>
    <property type="molecule type" value="Genomic_DNA"/>
</dbReference>
<name>A0A448X998_9PLAT</name>
<accession>A0A448X998</accession>
<proteinExistence type="predicted"/>
<gene>
    <name evidence="2" type="ORF">PXEA_LOCUS24867</name>
</gene>
<organism evidence="2 3">
    <name type="scientific">Protopolystoma xenopodis</name>
    <dbReference type="NCBI Taxonomy" id="117903"/>
    <lineage>
        <taxon>Eukaryota</taxon>
        <taxon>Metazoa</taxon>
        <taxon>Spiralia</taxon>
        <taxon>Lophotrochozoa</taxon>
        <taxon>Platyhelminthes</taxon>
        <taxon>Monogenea</taxon>
        <taxon>Polyopisthocotylea</taxon>
        <taxon>Polystomatidea</taxon>
        <taxon>Polystomatidae</taxon>
        <taxon>Protopolystoma</taxon>
    </lineage>
</organism>
<feature type="compositionally biased region" description="Polar residues" evidence="1">
    <location>
        <begin position="76"/>
        <end position="90"/>
    </location>
</feature>
<dbReference type="Proteomes" id="UP000784294">
    <property type="component" value="Unassembled WGS sequence"/>
</dbReference>
<sequence>MTAPPSAGRPASRTDGQTDGRTDGQTDGRTSRGLRRPANYATRRNQMQQKRSFIGLRRRQSAGCMSSRPARPVLTGPTTAPVTTGHSRHQ</sequence>
<comment type="caution">
    <text evidence="2">The sequence shown here is derived from an EMBL/GenBank/DDBJ whole genome shotgun (WGS) entry which is preliminary data.</text>
</comment>
<evidence type="ECO:0000313" key="3">
    <source>
        <dbReference type="Proteomes" id="UP000784294"/>
    </source>
</evidence>
<keyword evidence="3" id="KW-1185">Reference proteome</keyword>
<feature type="compositionally biased region" description="Polar residues" evidence="1">
    <location>
        <begin position="42"/>
        <end position="51"/>
    </location>
</feature>
<dbReference type="AlphaFoldDB" id="A0A448X998"/>
<evidence type="ECO:0000313" key="2">
    <source>
        <dbReference type="EMBL" id="VEL31427.1"/>
    </source>
</evidence>
<feature type="compositionally biased region" description="Basic and acidic residues" evidence="1">
    <location>
        <begin position="16"/>
        <end position="30"/>
    </location>
</feature>